<dbReference type="EMBL" id="FOQO01000003">
    <property type="protein sequence ID" value="SFI27515.1"/>
    <property type="molecule type" value="Genomic_DNA"/>
</dbReference>
<dbReference type="STRING" id="1477437.SAMN05444682_103124"/>
<evidence type="ECO:0000256" key="1">
    <source>
        <dbReference type="ARBA" id="ARBA00006484"/>
    </source>
</evidence>
<organism evidence="2 3">
    <name type="scientific">Parapedobacter indicus</name>
    <dbReference type="NCBI Taxonomy" id="1477437"/>
    <lineage>
        <taxon>Bacteria</taxon>
        <taxon>Pseudomonadati</taxon>
        <taxon>Bacteroidota</taxon>
        <taxon>Sphingobacteriia</taxon>
        <taxon>Sphingobacteriales</taxon>
        <taxon>Sphingobacteriaceae</taxon>
        <taxon>Parapedobacter</taxon>
    </lineage>
</organism>
<reference evidence="2 3" key="1">
    <citation type="submission" date="2016-10" db="EMBL/GenBank/DDBJ databases">
        <authorList>
            <person name="de Groot N.N."/>
        </authorList>
    </citation>
    <scope>NUCLEOTIDE SEQUENCE [LARGE SCALE GENOMIC DNA]</scope>
    <source>
        <strain evidence="2 3">RK1</strain>
    </source>
</reference>
<dbReference type="SUPFAM" id="SSF51735">
    <property type="entry name" value="NAD(P)-binding Rossmann-fold domains"/>
    <property type="match status" value="1"/>
</dbReference>
<name>A0A1I3GVC0_9SPHI</name>
<dbReference type="Pfam" id="PF13561">
    <property type="entry name" value="adh_short_C2"/>
    <property type="match status" value="1"/>
</dbReference>
<dbReference type="Gene3D" id="3.40.50.720">
    <property type="entry name" value="NAD(P)-binding Rossmann-like Domain"/>
    <property type="match status" value="1"/>
</dbReference>
<dbReference type="InterPro" id="IPR036291">
    <property type="entry name" value="NAD(P)-bd_dom_sf"/>
</dbReference>
<dbReference type="FunFam" id="3.40.50.720:FF:000084">
    <property type="entry name" value="Short-chain dehydrogenase reductase"/>
    <property type="match status" value="1"/>
</dbReference>
<dbReference type="CDD" id="cd05233">
    <property type="entry name" value="SDR_c"/>
    <property type="match status" value="1"/>
</dbReference>
<dbReference type="Proteomes" id="UP000198670">
    <property type="component" value="Unassembled WGS sequence"/>
</dbReference>
<sequence length="248" mass="27124">MFELKGKRALITGSAEGIGFAIARQFAEQGCTVWIHDKDSVEKCEQACAELKRVTGAHPNYVVADFETPLGVEDLITAVPEVDILILNASMQVRKDLMSISRSEFDRHVNTNFWATLRLIQHYLPKFIAQRWGRIITIGSIQEAKPHPQMAVYAALKAAVSNLVMNTALQVGQHGVTVNNIAPGVIQTSRNREALSDAAYADQARKKIPLGYFGEPEDCAGIALLLCSEAGRYITGQTIYCDGGMSVS</sequence>
<evidence type="ECO:0000313" key="2">
    <source>
        <dbReference type="EMBL" id="SFI27515.1"/>
    </source>
</evidence>
<dbReference type="PRINTS" id="PR00081">
    <property type="entry name" value="GDHRDH"/>
</dbReference>
<keyword evidence="3" id="KW-1185">Reference proteome</keyword>
<comment type="similarity">
    <text evidence="1">Belongs to the short-chain dehydrogenases/reductases (SDR) family.</text>
</comment>
<dbReference type="PANTHER" id="PTHR42879">
    <property type="entry name" value="3-OXOACYL-(ACYL-CARRIER-PROTEIN) REDUCTASE"/>
    <property type="match status" value="1"/>
</dbReference>
<protein>
    <submittedName>
        <fullName evidence="2">Gluconate 5-dehydrogenase</fullName>
    </submittedName>
</protein>
<dbReference type="AlphaFoldDB" id="A0A1I3GVC0"/>
<dbReference type="PANTHER" id="PTHR42879:SF6">
    <property type="entry name" value="NADPH-DEPENDENT REDUCTASE BACG"/>
    <property type="match status" value="1"/>
</dbReference>
<proteinExistence type="inferred from homology"/>
<evidence type="ECO:0000313" key="3">
    <source>
        <dbReference type="Proteomes" id="UP000198670"/>
    </source>
</evidence>
<accession>A0A1I3GVC0</accession>
<gene>
    <name evidence="2" type="ORF">SAMN05444682_103124</name>
</gene>
<dbReference type="InterPro" id="IPR002347">
    <property type="entry name" value="SDR_fam"/>
</dbReference>
<dbReference type="InterPro" id="IPR050259">
    <property type="entry name" value="SDR"/>
</dbReference>